<evidence type="ECO:0000313" key="2">
    <source>
        <dbReference type="Proteomes" id="UP000264880"/>
    </source>
</evidence>
<name>A0AAC9TWK3_9SPIR</name>
<dbReference type="EMBL" id="CP019914">
    <property type="protein sequence ID" value="ASJ22672.1"/>
    <property type="molecule type" value="Genomic_DNA"/>
</dbReference>
<dbReference type="AlphaFoldDB" id="A0AAC9TWK3"/>
<keyword evidence="2" id="KW-1185">Reference proteome</keyword>
<dbReference type="Proteomes" id="UP000264880">
    <property type="component" value="Chromosome"/>
</dbReference>
<reference evidence="1 2" key="1">
    <citation type="submission" date="2017-02" db="EMBL/GenBank/DDBJ databases">
        <title>Complete genome sequence of Brachyspira hampsonii genomovar I strain NSH-16 (ATCC BAA-2463).</title>
        <authorList>
            <person name="Mirajkar N.S."/>
            <person name="Gebhart C.J."/>
        </authorList>
    </citation>
    <scope>NUCLEOTIDE SEQUENCE [LARGE SCALE GENOMIC DNA]</scope>
    <source>
        <strain evidence="1 2">NSH-16</strain>
    </source>
</reference>
<organism evidence="1 2">
    <name type="scientific">Brachyspira hampsonii</name>
    <dbReference type="NCBI Taxonomy" id="1287055"/>
    <lineage>
        <taxon>Bacteria</taxon>
        <taxon>Pseudomonadati</taxon>
        <taxon>Spirochaetota</taxon>
        <taxon>Spirochaetia</taxon>
        <taxon>Brachyspirales</taxon>
        <taxon>Brachyspiraceae</taxon>
        <taxon>Brachyspira</taxon>
    </lineage>
</organism>
<gene>
    <name evidence="1" type="ORF">BHAMNSH16_13865</name>
</gene>
<proteinExistence type="predicted"/>
<dbReference type="RefSeq" id="WP_008729242.1">
    <property type="nucleotide sequence ID" value="NZ_CP019914.1"/>
</dbReference>
<evidence type="ECO:0000313" key="1">
    <source>
        <dbReference type="EMBL" id="ASJ22672.1"/>
    </source>
</evidence>
<accession>A0AAC9TWK3</accession>
<sequence length="84" mass="9580">MAEIYSIKGKNKTDAIIDAEYVRNFFMLSNKDVKADAFLGFGMQTEHKLGIMLSNVNVMKEVLCDENKKYTLINNIVKCIKKSN</sequence>
<protein>
    <submittedName>
        <fullName evidence="1">GTP-binding protein</fullName>
    </submittedName>
</protein>
<dbReference type="KEGG" id="bhp:BHAMNSH16_13865"/>